<name>A0A0H2S256_9AGAM</name>
<sequence>MENENLDHSKLIRLPPDSIRVEDPDEEIFLLYTDLRAGEVQDGSTPFTGLGSVDSKADVLIVSFNLPLHEPPPPPPVPTNDNSPPHRKRRPPRKKSVQIEQETFEVELVQDKTILRSRKGDTGSVLWRITRELCGRLILQLCTKPETGDTLFDLDMFKKSHILEIGAGTGLMALVLSHWTKYYTATDLNHLVPLIQKNIAHNYSYVTEALSHHLKDPRKGRTSTGRISVEALDWLDIHNAPLSSRLRLFPPELPGVGIADIIFAVDCVYNSSLLPPLVTVLNHYAATDRTRVVVAVELRSEDVLREFLELWIGSGKSSSDNSDEYHWVIHRICGDAWMDPCFAVWVGWKSGAGAHAEADFSNH</sequence>
<evidence type="ECO:0000313" key="2">
    <source>
        <dbReference type="EMBL" id="KLO17917.1"/>
    </source>
</evidence>
<evidence type="ECO:0000313" key="3">
    <source>
        <dbReference type="Proteomes" id="UP000053477"/>
    </source>
</evidence>
<reference evidence="2 3" key="1">
    <citation type="submission" date="2015-04" db="EMBL/GenBank/DDBJ databases">
        <title>Complete genome sequence of Schizopora paradoxa KUC8140, a cosmopolitan wood degrader in East Asia.</title>
        <authorList>
            <consortium name="DOE Joint Genome Institute"/>
            <person name="Min B."/>
            <person name="Park H."/>
            <person name="Jang Y."/>
            <person name="Kim J.-J."/>
            <person name="Kim K.H."/>
            <person name="Pangilinan J."/>
            <person name="Lipzen A."/>
            <person name="Riley R."/>
            <person name="Grigoriev I.V."/>
            <person name="Spatafora J.W."/>
            <person name="Choi I.-G."/>
        </authorList>
    </citation>
    <scope>NUCLEOTIDE SEQUENCE [LARGE SCALE GENOMIC DNA]</scope>
    <source>
        <strain evidence="2 3">KUC8140</strain>
    </source>
</reference>
<dbReference type="InParanoid" id="A0A0H2S256"/>
<feature type="compositionally biased region" description="Pro residues" evidence="1">
    <location>
        <begin position="69"/>
        <end position="78"/>
    </location>
</feature>
<dbReference type="InterPro" id="IPR029063">
    <property type="entry name" value="SAM-dependent_MTases_sf"/>
</dbReference>
<dbReference type="Pfam" id="PF10294">
    <property type="entry name" value="Methyltransf_16"/>
    <property type="match status" value="1"/>
</dbReference>
<dbReference type="Gene3D" id="3.40.50.150">
    <property type="entry name" value="Vaccinia Virus protein VP39"/>
    <property type="match status" value="1"/>
</dbReference>
<dbReference type="PANTHER" id="PTHR14614">
    <property type="entry name" value="HEPATOCELLULAR CARCINOMA-ASSOCIATED ANTIGEN"/>
    <property type="match status" value="1"/>
</dbReference>
<dbReference type="GO" id="GO:0008757">
    <property type="term" value="F:S-adenosylmethionine-dependent methyltransferase activity"/>
    <property type="evidence" value="ECO:0007669"/>
    <property type="project" value="UniProtKB-ARBA"/>
</dbReference>
<dbReference type="SUPFAM" id="SSF53335">
    <property type="entry name" value="S-adenosyl-L-methionine-dependent methyltransferases"/>
    <property type="match status" value="1"/>
</dbReference>
<feature type="compositionally biased region" description="Basic residues" evidence="1">
    <location>
        <begin position="85"/>
        <end position="96"/>
    </location>
</feature>
<organism evidence="2 3">
    <name type="scientific">Schizopora paradoxa</name>
    <dbReference type="NCBI Taxonomy" id="27342"/>
    <lineage>
        <taxon>Eukaryota</taxon>
        <taxon>Fungi</taxon>
        <taxon>Dikarya</taxon>
        <taxon>Basidiomycota</taxon>
        <taxon>Agaricomycotina</taxon>
        <taxon>Agaricomycetes</taxon>
        <taxon>Hymenochaetales</taxon>
        <taxon>Schizoporaceae</taxon>
        <taxon>Schizopora</taxon>
    </lineage>
</organism>
<dbReference type="STRING" id="27342.A0A0H2S256"/>
<feature type="region of interest" description="Disordered" evidence="1">
    <location>
        <begin position="66"/>
        <end position="97"/>
    </location>
</feature>
<dbReference type="AlphaFoldDB" id="A0A0H2S256"/>
<dbReference type="InterPro" id="IPR019410">
    <property type="entry name" value="Methyltransf_16"/>
</dbReference>
<dbReference type="Proteomes" id="UP000053477">
    <property type="component" value="Unassembled WGS sequence"/>
</dbReference>
<gene>
    <name evidence="2" type="ORF">SCHPADRAFT_820675</name>
</gene>
<dbReference type="EMBL" id="KQ085899">
    <property type="protein sequence ID" value="KLO17917.1"/>
    <property type="molecule type" value="Genomic_DNA"/>
</dbReference>
<keyword evidence="3" id="KW-1185">Reference proteome</keyword>
<protein>
    <submittedName>
        <fullName evidence="2">Uncharacterized protein</fullName>
    </submittedName>
</protein>
<accession>A0A0H2S256</accession>
<evidence type="ECO:0000256" key="1">
    <source>
        <dbReference type="SAM" id="MobiDB-lite"/>
    </source>
</evidence>
<dbReference type="GO" id="GO:0005829">
    <property type="term" value="C:cytosol"/>
    <property type="evidence" value="ECO:0007669"/>
    <property type="project" value="TreeGrafter"/>
</dbReference>
<dbReference type="GO" id="GO:0032991">
    <property type="term" value="C:protein-containing complex"/>
    <property type="evidence" value="ECO:0007669"/>
    <property type="project" value="TreeGrafter"/>
</dbReference>
<dbReference type="PANTHER" id="PTHR14614:SF109">
    <property type="entry name" value="RIBOSOMAL LYSINE N-METHYLTRANSFERASE 5"/>
    <property type="match status" value="1"/>
</dbReference>
<dbReference type="OrthoDB" id="2529286at2759"/>
<proteinExistence type="predicted"/>